<feature type="chain" id="PRO_5044016804" evidence="2">
    <location>
        <begin position="21"/>
        <end position="88"/>
    </location>
</feature>
<feature type="signal peptide" evidence="2">
    <location>
        <begin position="1"/>
        <end position="20"/>
    </location>
</feature>
<organism evidence="3 4">
    <name type="scientific">Didymella rabiei</name>
    <name type="common">Chickpea ascochyta blight fungus</name>
    <name type="synonym">Mycosphaerella rabiei</name>
    <dbReference type="NCBI Taxonomy" id="5454"/>
    <lineage>
        <taxon>Eukaryota</taxon>
        <taxon>Fungi</taxon>
        <taxon>Dikarya</taxon>
        <taxon>Ascomycota</taxon>
        <taxon>Pezizomycotina</taxon>
        <taxon>Dothideomycetes</taxon>
        <taxon>Pleosporomycetidae</taxon>
        <taxon>Pleosporales</taxon>
        <taxon>Pleosporineae</taxon>
        <taxon>Didymellaceae</taxon>
        <taxon>Ascochyta</taxon>
    </lineage>
</organism>
<keyword evidence="4" id="KW-1185">Reference proteome</keyword>
<feature type="compositionally biased region" description="Basic and acidic residues" evidence="1">
    <location>
        <begin position="62"/>
        <end position="74"/>
    </location>
</feature>
<comment type="caution">
    <text evidence="3">The sequence shown here is derived from an EMBL/GenBank/DDBJ whole genome shotgun (WGS) entry which is preliminary data.</text>
</comment>
<evidence type="ECO:0000256" key="1">
    <source>
        <dbReference type="SAM" id="MobiDB-lite"/>
    </source>
</evidence>
<proteinExistence type="predicted"/>
<reference evidence="3 4" key="1">
    <citation type="journal article" date="2016" name="Sci. Rep.">
        <title>Draft genome sequencing and secretome analysis of fungal phytopathogen Ascochyta rabiei provides insight into the necrotrophic effector repertoire.</title>
        <authorList>
            <person name="Verma S."/>
            <person name="Gazara R.K."/>
            <person name="Nizam S."/>
            <person name="Parween S."/>
            <person name="Chattopadhyay D."/>
            <person name="Verma P.K."/>
        </authorList>
    </citation>
    <scope>NUCLEOTIDE SEQUENCE [LARGE SCALE GENOMIC DNA]</scope>
    <source>
        <strain evidence="3 4">ArDII</strain>
    </source>
</reference>
<evidence type="ECO:0000313" key="3">
    <source>
        <dbReference type="EMBL" id="KZM26062.1"/>
    </source>
</evidence>
<evidence type="ECO:0000256" key="2">
    <source>
        <dbReference type="SAM" id="SignalP"/>
    </source>
</evidence>
<accession>A0A163J0H0</accession>
<dbReference type="Proteomes" id="UP000076837">
    <property type="component" value="Unassembled WGS sequence"/>
</dbReference>
<name>A0A163J0H0_DIDRA</name>
<evidence type="ECO:0000313" key="4">
    <source>
        <dbReference type="Proteomes" id="UP000076837"/>
    </source>
</evidence>
<keyword evidence="2" id="KW-0732">Signal</keyword>
<dbReference type="OrthoDB" id="3944083at2759"/>
<protein>
    <submittedName>
        <fullName evidence="3">Uncharacterized protein</fullName>
    </submittedName>
</protein>
<gene>
    <name evidence="3" type="ORF">ST47_g2816</name>
</gene>
<sequence>MQPHTLILLAAALRRASVLAAPVTVSADESAIVFTGKEMDKRQTGFRTAAYAHLYREAADAGLAEEKAEERSTAETEDAVLVDRDAEK</sequence>
<feature type="region of interest" description="Disordered" evidence="1">
    <location>
        <begin position="62"/>
        <end position="88"/>
    </location>
</feature>
<dbReference type="EMBL" id="JYNV01000116">
    <property type="protein sequence ID" value="KZM26062.1"/>
    <property type="molecule type" value="Genomic_DNA"/>
</dbReference>
<dbReference type="AlphaFoldDB" id="A0A163J0H0"/>